<name>A0AAD1U257_EUPCR</name>
<dbReference type="Proteomes" id="UP001295684">
    <property type="component" value="Unassembled WGS sequence"/>
</dbReference>
<dbReference type="AlphaFoldDB" id="A0AAD1U257"/>
<dbReference type="EMBL" id="CAMPGE010002018">
    <property type="protein sequence ID" value="CAI2360822.1"/>
    <property type="molecule type" value="Genomic_DNA"/>
</dbReference>
<evidence type="ECO:0000256" key="1">
    <source>
        <dbReference type="SAM" id="MobiDB-lite"/>
    </source>
</evidence>
<gene>
    <name evidence="2" type="ORF">ECRASSUSDP1_LOCUS2128</name>
</gene>
<sequence>MQEQRRTIQAYLRTALKRQVKRQRKLCIRQASPDFTPSDVSNESITRNIAIRAVRNFSSFRCATHERDRENRNSAARRALSKDFPGRRVPNFNTTYTRNPGMSIMVRPSMLPDKRPTQVSPIVLQRPGLALKTRDSSFTTAFHNNIVNFNMDQLRLMENIEKKVRRAKQARFSGFCSPGALRSIRFSKAIRKKSIIPQQGESPVRENQKKRVSKLLFQQGVANNMFKRTMD</sequence>
<evidence type="ECO:0000313" key="2">
    <source>
        <dbReference type="EMBL" id="CAI2360822.1"/>
    </source>
</evidence>
<accession>A0AAD1U257</accession>
<comment type="caution">
    <text evidence="2">The sequence shown here is derived from an EMBL/GenBank/DDBJ whole genome shotgun (WGS) entry which is preliminary data.</text>
</comment>
<evidence type="ECO:0000313" key="3">
    <source>
        <dbReference type="Proteomes" id="UP001295684"/>
    </source>
</evidence>
<feature type="compositionally biased region" description="Polar residues" evidence="1">
    <location>
        <begin position="91"/>
        <end position="100"/>
    </location>
</feature>
<proteinExistence type="predicted"/>
<reference evidence="2" key="1">
    <citation type="submission" date="2023-07" db="EMBL/GenBank/DDBJ databases">
        <authorList>
            <consortium name="AG Swart"/>
            <person name="Singh M."/>
            <person name="Singh A."/>
            <person name="Seah K."/>
            <person name="Emmerich C."/>
        </authorList>
    </citation>
    <scope>NUCLEOTIDE SEQUENCE</scope>
    <source>
        <strain evidence="2">DP1</strain>
    </source>
</reference>
<keyword evidence="3" id="KW-1185">Reference proteome</keyword>
<organism evidence="2 3">
    <name type="scientific">Euplotes crassus</name>
    <dbReference type="NCBI Taxonomy" id="5936"/>
    <lineage>
        <taxon>Eukaryota</taxon>
        <taxon>Sar</taxon>
        <taxon>Alveolata</taxon>
        <taxon>Ciliophora</taxon>
        <taxon>Intramacronucleata</taxon>
        <taxon>Spirotrichea</taxon>
        <taxon>Hypotrichia</taxon>
        <taxon>Euplotida</taxon>
        <taxon>Euplotidae</taxon>
        <taxon>Moneuplotes</taxon>
    </lineage>
</organism>
<protein>
    <submittedName>
        <fullName evidence="2">Uncharacterized protein</fullName>
    </submittedName>
</protein>
<feature type="region of interest" description="Disordered" evidence="1">
    <location>
        <begin position="84"/>
        <end position="104"/>
    </location>
</feature>